<dbReference type="KEGG" id="spar:SPRG_12970"/>
<proteinExistence type="inferred from homology"/>
<dbReference type="GO" id="GO:0019905">
    <property type="term" value="F:syntaxin binding"/>
    <property type="evidence" value="ECO:0007669"/>
    <property type="project" value="TreeGrafter"/>
</dbReference>
<dbReference type="EMBL" id="KK583307">
    <property type="protein sequence ID" value="KDO20613.1"/>
    <property type="molecule type" value="Genomic_DNA"/>
</dbReference>
<comment type="function">
    <text evidence="7">Required for vesicular transport between the endoplasmic reticulum and the Golgi apparatus.</text>
</comment>
<evidence type="ECO:0000256" key="2">
    <source>
        <dbReference type="ARBA" id="ARBA00010050"/>
    </source>
</evidence>
<dbReference type="Proteomes" id="UP000030745">
    <property type="component" value="Unassembled WGS sequence"/>
</dbReference>
<sequence length="290" mass="32553">MAAQAEIKAEDFIKAGEKALNRFSIFSSSSKYEDASECFEKAANQFKIAKKWQESGECFARCADCQMRLKESSRAAQFYQQAAEATSKANPLDAITYYKTAISMQCEAGRFSNAAKLQKQIAEIYEHGDHMQDALEAYGQAAEYFVGENQNSSAQPMFLKVAQFSAQLEKYPEAMEIYEKVARSAMENNLLKYNAKSHLMNAAICALATKDMVLVKQKLDEYNDIDYSFGDSREGKFVAAMATAYETFNTDGFSDAVYEFDTITKLDPWKVTILLRVKEAIAGDMHDDLT</sequence>
<dbReference type="RefSeq" id="XP_012208668.1">
    <property type="nucleotide sequence ID" value="XM_012353278.1"/>
</dbReference>
<keyword evidence="6 7" id="KW-0472">Membrane</keyword>
<dbReference type="CDD" id="cd15832">
    <property type="entry name" value="SNAP"/>
    <property type="match status" value="1"/>
</dbReference>
<name>A0A067BQS9_SAPPC</name>
<dbReference type="Gene3D" id="1.25.40.10">
    <property type="entry name" value="Tetratricopeptide repeat domain"/>
    <property type="match status" value="1"/>
</dbReference>
<dbReference type="OMA" id="WSVKEYL"/>
<dbReference type="GO" id="GO:0031201">
    <property type="term" value="C:SNARE complex"/>
    <property type="evidence" value="ECO:0007669"/>
    <property type="project" value="TreeGrafter"/>
</dbReference>
<organism evidence="8 9">
    <name type="scientific">Saprolegnia parasitica (strain CBS 223.65)</name>
    <dbReference type="NCBI Taxonomy" id="695850"/>
    <lineage>
        <taxon>Eukaryota</taxon>
        <taxon>Sar</taxon>
        <taxon>Stramenopiles</taxon>
        <taxon>Oomycota</taxon>
        <taxon>Saprolegniomycetes</taxon>
        <taxon>Saprolegniales</taxon>
        <taxon>Saprolegniaceae</taxon>
        <taxon>Saprolegnia</taxon>
    </lineage>
</organism>
<dbReference type="PRINTS" id="PR00448">
    <property type="entry name" value="NSFATTACHMNT"/>
</dbReference>
<evidence type="ECO:0000313" key="9">
    <source>
        <dbReference type="Proteomes" id="UP000030745"/>
    </source>
</evidence>
<dbReference type="PANTHER" id="PTHR13768">
    <property type="entry name" value="SOLUBLE NSF ATTACHMENT PROTEIN SNAP"/>
    <property type="match status" value="1"/>
</dbReference>
<evidence type="ECO:0000256" key="6">
    <source>
        <dbReference type="ARBA" id="ARBA00023136"/>
    </source>
</evidence>
<keyword evidence="3 7" id="KW-0813">Transport</keyword>
<protein>
    <recommendedName>
        <fullName evidence="10">Alpha-soluble NSF attachment protein</fullName>
    </recommendedName>
</protein>
<dbReference type="GO" id="GO:0006886">
    <property type="term" value="P:intracellular protein transport"/>
    <property type="evidence" value="ECO:0007669"/>
    <property type="project" value="UniProtKB-UniRule"/>
</dbReference>
<evidence type="ECO:0000256" key="3">
    <source>
        <dbReference type="ARBA" id="ARBA00022448"/>
    </source>
</evidence>
<dbReference type="InterPro" id="IPR011990">
    <property type="entry name" value="TPR-like_helical_dom_sf"/>
</dbReference>
<keyword evidence="9" id="KW-1185">Reference proteome</keyword>
<dbReference type="GO" id="GO:0005774">
    <property type="term" value="C:vacuolar membrane"/>
    <property type="evidence" value="ECO:0007669"/>
    <property type="project" value="TreeGrafter"/>
</dbReference>
<evidence type="ECO:0000256" key="1">
    <source>
        <dbReference type="ARBA" id="ARBA00004170"/>
    </source>
</evidence>
<dbReference type="OrthoDB" id="9984275at2759"/>
<comment type="similarity">
    <text evidence="2 7">Belongs to the SNAP family.</text>
</comment>
<gene>
    <name evidence="8" type="ORF">SPRG_12970</name>
</gene>
<accession>A0A067BQS9</accession>
<dbReference type="STRING" id="695850.A0A067BQS9"/>
<dbReference type="SUPFAM" id="SSF48452">
    <property type="entry name" value="TPR-like"/>
    <property type="match status" value="1"/>
</dbReference>
<evidence type="ECO:0000313" key="8">
    <source>
        <dbReference type="EMBL" id="KDO20613.1"/>
    </source>
</evidence>
<dbReference type="GO" id="GO:0005483">
    <property type="term" value="F:soluble NSF attachment protein activity"/>
    <property type="evidence" value="ECO:0007669"/>
    <property type="project" value="TreeGrafter"/>
</dbReference>
<dbReference type="AlphaFoldDB" id="A0A067BQS9"/>
<dbReference type="Pfam" id="PF14938">
    <property type="entry name" value="SNAP"/>
    <property type="match status" value="1"/>
</dbReference>
<dbReference type="InterPro" id="IPR000744">
    <property type="entry name" value="NSF_attach"/>
</dbReference>
<dbReference type="VEuPathDB" id="FungiDB:SPRG_12970"/>
<dbReference type="PANTHER" id="PTHR13768:SF8">
    <property type="entry name" value="ALPHA-SOLUBLE NSF ATTACHMENT PROTEIN"/>
    <property type="match status" value="1"/>
</dbReference>
<evidence type="ECO:0000256" key="4">
    <source>
        <dbReference type="ARBA" id="ARBA00022892"/>
    </source>
</evidence>
<comment type="subcellular location">
    <subcellularLocation>
        <location evidence="1 7">Membrane</location>
        <topology evidence="1 7">Peripheral membrane protein</topology>
    </subcellularLocation>
</comment>
<dbReference type="GO" id="GO:0035494">
    <property type="term" value="P:SNARE complex disassembly"/>
    <property type="evidence" value="ECO:0007669"/>
    <property type="project" value="TreeGrafter"/>
</dbReference>
<evidence type="ECO:0000256" key="5">
    <source>
        <dbReference type="ARBA" id="ARBA00022927"/>
    </source>
</evidence>
<reference evidence="8 9" key="1">
    <citation type="journal article" date="2013" name="PLoS Genet.">
        <title>Distinctive expansion of potential virulence genes in the genome of the oomycete fish pathogen Saprolegnia parasitica.</title>
        <authorList>
            <person name="Jiang R.H."/>
            <person name="de Bruijn I."/>
            <person name="Haas B.J."/>
            <person name="Belmonte R."/>
            <person name="Lobach L."/>
            <person name="Christie J."/>
            <person name="van den Ackerveken G."/>
            <person name="Bottin A."/>
            <person name="Bulone V."/>
            <person name="Diaz-Moreno S.M."/>
            <person name="Dumas B."/>
            <person name="Fan L."/>
            <person name="Gaulin E."/>
            <person name="Govers F."/>
            <person name="Grenville-Briggs L.J."/>
            <person name="Horner N.R."/>
            <person name="Levin J.Z."/>
            <person name="Mammella M."/>
            <person name="Meijer H.J."/>
            <person name="Morris P."/>
            <person name="Nusbaum C."/>
            <person name="Oome S."/>
            <person name="Phillips A.J."/>
            <person name="van Rooyen D."/>
            <person name="Rzeszutek E."/>
            <person name="Saraiva M."/>
            <person name="Secombes C.J."/>
            <person name="Seidl M.F."/>
            <person name="Snel B."/>
            <person name="Stassen J.H."/>
            <person name="Sykes S."/>
            <person name="Tripathy S."/>
            <person name="van den Berg H."/>
            <person name="Vega-Arreguin J.C."/>
            <person name="Wawra S."/>
            <person name="Young S.K."/>
            <person name="Zeng Q."/>
            <person name="Dieguez-Uribeondo J."/>
            <person name="Russ C."/>
            <person name="Tyler B.M."/>
            <person name="van West P."/>
        </authorList>
    </citation>
    <scope>NUCLEOTIDE SEQUENCE [LARGE SCALE GENOMIC DNA]</scope>
    <source>
        <strain evidence="8 9">CBS 223.65</strain>
    </source>
</reference>
<dbReference type="FunFam" id="1.25.40.10:FF:000049">
    <property type="entry name" value="Alpha-soluble NSF attachment protein-like"/>
    <property type="match status" value="1"/>
</dbReference>
<keyword evidence="4 7" id="KW-0931">ER-Golgi transport</keyword>
<evidence type="ECO:0000256" key="7">
    <source>
        <dbReference type="RuleBase" id="RU367013"/>
    </source>
</evidence>
<dbReference type="GeneID" id="24134882"/>
<keyword evidence="5 7" id="KW-0653">Protein transport</keyword>
<evidence type="ECO:0008006" key="10">
    <source>
        <dbReference type="Google" id="ProtNLM"/>
    </source>
</evidence>